<feature type="compositionally biased region" description="Low complexity" evidence="1">
    <location>
        <begin position="94"/>
        <end position="105"/>
    </location>
</feature>
<evidence type="ECO:0000256" key="1">
    <source>
        <dbReference type="SAM" id="MobiDB-lite"/>
    </source>
</evidence>
<gene>
    <name evidence="2" type="ORF">PVAG01_02527</name>
</gene>
<feature type="region of interest" description="Disordered" evidence="1">
    <location>
        <begin position="547"/>
        <end position="568"/>
    </location>
</feature>
<evidence type="ECO:0000313" key="2">
    <source>
        <dbReference type="EMBL" id="KAL3425736.1"/>
    </source>
</evidence>
<evidence type="ECO:0000313" key="3">
    <source>
        <dbReference type="Proteomes" id="UP001629113"/>
    </source>
</evidence>
<sequence length="809" mass="89587">MAAQPTEEDIDTLMNVTCHSFSRSEAIARLKGNNNDTTQAVHEFFDDPESTRYCWDDSQFSSDRDGGYEQKIPSFNVQGPDTFYQPGPAPSRPPSRSSNNRSPNSAIDLTDSHSAANALTSMSQADLEDAQMAQAMAESRADAMLPPQVSGTTDTEGVYFGPAMRPENETREWQIVPHGSSSAQEMILDPEPPQRKRKLGVPAFLKPTPNGSRLGALLTIYHEIPVARETFLDRNQTLSDYGYDKEWWTGRAMETAIICDEDEGFKSNEAELFCSELQRLMAFLDATDRSYGSAEVLTEFHTMRLHREREDDTIDMVCAFFNTWKEFLSGSKDLERLFTVGVTGQQQDADQREFALFTLELPHRDSTAETIYDLADGLLWAGVPIDIGLASIPYLSHVANVVAFHVTGGQTSKNILIPSVWYPDRYLESSRLAAAGMREKQMQIHEELDKISRIEEKLTYINRGTGGRLKVKEVLESALRHDEAQLSVDNLLADGNGKGPDVEMEEAPKQYDISAEIHKLIASIDSKLLALNEQKNKTREALRQASGLLTEPSDDPNQPELHPYSLRGVSTTSNTTYVCRQSEPNLIDMDISNEGGPSSRDEWWKIHFATSGSDPRTDLDKVLEAAMTESKSAILVYADSAAMQWPSEPAPVSLQNFVRADNLAFSEEFPELEDPPAQSDSPLVDPKSPSKRKYQSSEEESLNSTKGISSLRRGSSTKSSDGATTLADRSVTPKPDEEGVIVGIDPFQVVNESGKGQEMKERGGMRMSMMAGATGGREVENHSMDIDQVLEDADSREESAAVKKVGFVE</sequence>
<name>A0ABR4PS64_9HELO</name>
<organism evidence="2 3">
    <name type="scientific">Phlyctema vagabunda</name>
    <dbReference type="NCBI Taxonomy" id="108571"/>
    <lineage>
        <taxon>Eukaryota</taxon>
        <taxon>Fungi</taxon>
        <taxon>Dikarya</taxon>
        <taxon>Ascomycota</taxon>
        <taxon>Pezizomycotina</taxon>
        <taxon>Leotiomycetes</taxon>
        <taxon>Helotiales</taxon>
        <taxon>Dermateaceae</taxon>
        <taxon>Phlyctema</taxon>
    </lineage>
</organism>
<reference evidence="2 3" key="1">
    <citation type="submission" date="2024-06" db="EMBL/GenBank/DDBJ databases">
        <title>Complete genome of Phlyctema vagabunda strain 19-DSS-EL-015.</title>
        <authorList>
            <person name="Fiorenzani C."/>
        </authorList>
    </citation>
    <scope>NUCLEOTIDE SEQUENCE [LARGE SCALE GENOMIC DNA]</scope>
    <source>
        <strain evidence="2 3">19-DSS-EL-015</strain>
    </source>
</reference>
<accession>A0ABR4PS64</accession>
<dbReference type="PANTHER" id="PTHR39597:SF1">
    <property type="entry name" value="UBA DOMAIN-CONTAINING PROTEIN RUP1"/>
    <property type="match status" value="1"/>
</dbReference>
<dbReference type="EMBL" id="JBFCZG010000002">
    <property type="protein sequence ID" value="KAL3425736.1"/>
    <property type="molecule type" value="Genomic_DNA"/>
</dbReference>
<proteinExistence type="predicted"/>
<feature type="compositionally biased region" description="Low complexity" evidence="1">
    <location>
        <begin position="709"/>
        <end position="720"/>
    </location>
</feature>
<comment type="caution">
    <text evidence="2">The sequence shown here is derived from an EMBL/GenBank/DDBJ whole genome shotgun (WGS) entry which is preliminary data.</text>
</comment>
<protein>
    <submittedName>
        <fullName evidence="2">Ubiquitin interaction motif protein</fullName>
    </submittedName>
</protein>
<dbReference type="InterPro" id="IPR055335">
    <property type="entry name" value="Ucp6/RUP1"/>
</dbReference>
<keyword evidence="3" id="KW-1185">Reference proteome</keyword>
<feature type="compositionally biased region" description="Basic and acidic residues" evidence="1">
    <location>
        <begin position="755"/>
        <end position="764"/>
    </location>
</feature>
<dbReference type="Proteomes" id="UP001629113">
    <property type="component" value="Unassembled WGS sequence"/>
</dbReference>
<feature type="region of interest" description="Disordered" evidence="1">
    <location>
        <begin position="133"/>
        <end position="155"/>
    </location>
</feature>
<feature type="region of interest" description="Disordered" evidence="1">
    <location>
        <begin position="52"/>
        <end position="109"/>
    </location>
</feature>
<feature type="region of interest" description="Disordered" evidence="1">
    <location>
        <begin position="670"/>
        <end position="765"/>
    </location>
</feature>
<dbReference type="PANTHER" id="PTHR39597">
    <property type="entry name" value="UBA DOMAIN-CONTAINING PROTEIN RUP1"/>
    <property type="match status" value="1"/>
</dbReference>